<evidence type="ECO:0000256" key="2">
    <source>
        <dbReference type="ARBA" id="ARBA00004882"/>
    </source>
</evidence>
<feature type="domain" description="CMP/dCMP-type deaminase" evidence="17">
    <location>
        <begin position="12"/>
        <end position="136"/>
    </location>
</feature>
<accession>A0AA51NCE6</accession>
<dbReference type="SUPFAM" id="SSF53597">
    <property type="entry name" value="Dihydrofolate reductase-like"/>
    <property type="match status" value="1"/>
</dbReference>
<dbReference type="InterPro" id="IPR024072">
    <property type="entry name" value="DHFR-like_dom_sf"/>
</dbReference>
<dbReference type="InterPro" id="IPR016193">
    <property type="entry name" value="Cytidine_deaminase-like"/>
</dbReference>
<protein>
    <recommendedName>
        <fullName evidence="13">Riboflavin biosynthesis protein RibD</fullName>
    </recommendedName>
    <domain>
        <recommendedName>
            <fullName evidence="13">Diaminohydroxyphosphoribosylaminopyrimidine deaminase</fullName>
            <shortName evidence="13">DRAP deaminase</shortName>
            <ecNumber evidence="13">3.5.4.26</ecNumber>
        </recommendedName>
        <alternativeName>
            <fullName evidence="13">Riboflavin-specific deaminase</fullName>
        </alternativeName>
    </domain>
    <domain>
        <recommendedName>
            <fullName evidence="13">5-amino-6-(5-phosphoribosylamino)uracil reductase</fullName>
            <ecNumber evidence="13">1.1.1.193</ecNumber>
        </recommendedName>
        <alternativeName>
            <fullName evidence="13">HTP reductase</fullName>
        </alternativeName>
    </domain>
</protein>
<dbReference type="Gene3D" id="3.40.140.10">
    <property type="entry name" value="Cytidine Deaminase, domain 2"/>
    <property type="match status" value="1"/>
</dbReference>
<evidence type="ECO:0000256" key="1">
    <source>
        <dbReference type="ARBA" id="ARBA00002151"/>
    </source>
</evidence>
<dbReference type="GO" id="GO:0008835">
    <property type="term" value="F:diaminohydroxyphosphoribosylaminopyrimidine deaminase activity"/>
    <property type="evidence" value="ECO:0007669"/>
    <property type="project" value="UniProtKB-EC"/>
</dbReference>
<dbReference type="KEGG" id="msaa:QYS49_30040"/>
<dbReference type="Proteomes" id="UP001230496">
    <property type="component" value="Chromosome"/>
</dbReference>
<dbReference type="CDD" id="cd01284">
    <property type="entry name" value="Riboflavin_deaminase-reductase"/>
    <property type="match status" value="1"/>
</dbReference>
<feature type="binding site" evidence="16">
    <location>
        <position position="61"/>
    </location>
    <ligand>
        <name>Zn(2+)</name>
        <dbReference type="ChEBI" id="CHEBI:29105"/>
        <note>catalytic</note>
    </ligand>
</feature>
<evidence type="ECO:0000256" key="4">
    <source>
        <dbReference type="ARBA" id="ARBA00005259"/>
    </source>
</evidence>
<evidence type="ECO:0000256" key="15">
    <source>
        <dbReference type="PIRSR" id="PIRSR006769-2"/>
    </source>
</evidence>
<dbReference type="AlphaFoldDB" id="A0AA51NCE6"/>
<feature type="binding site" evidence="16">
    <location>
        <position position="97"/>
    </location>
    <ligand>
        <name>Zn(2+)</name>
        <dbReference type="ChEBI" id="CHEBI:29105"/>
        <note>catalytic</note>
    </ligand>
</feature>
<comment type="similarity">
    <text evidence="4 13">In the N-terminal section; belongs to the cytidine and deoxycytidylate deaminase family.</text>
</comment>
<dbReference type="InterPro" id="IPR004794">
    <property type="entry name" value="Eubact_RibD"/>
</dbReference>
<dbReference type="GO" id="GO:0008703">
    <property type="term" value="F:5-amino-6-(5-phosphoribosylamino)uracil reductase activity"/>
    <property type="evidence" value="ECO:0007669"/>
    <property type="project" value="UniProtKB-EC"/>
</dbReference>
<feature type="binding site" evidence="15">
    <location>
        <position position="295"/>
    </location>
    <ligand>
        <name>substrate</name>
    </ligand>
</feature>
<dbReference type="EC" id="3.5.4.26" evidence="13"/>
<keyword evidence="19" id="KW-1185">Reference proteome</keyword>
<keyword evidence="9 13" id="KW-0862">Zinc</keyword>
<evidence type="ECO:0000313" key="19">
    <source>
        <dbReference type="Proteomes" id="UP001230496"/>
    </source>
</evidence>
<dbReference type="FunFam" id="3.40.140.10:FF:000025">
    <property type="entry name" value="Riboflavin biosynthesis protein RibD"/>
    <property type="match status" value="1"/>
</dbReference>
<evidence type="ECO:0000256" key="16">
    <source>
        <dbReference type="PIRSR" id="PIRSR006769-3"/>
    </source>
</evidence>
<dbReference type="Pfam" id="PF00383">
    <property type="entry name" value="dCMP_cyt_deam_1"/>
    <property type="match status" value="1"/>
</dbReference>
<evidence type="ECO:0000256" key="8">
    <source>
        <dbReference type="ARBA" id="ARBA00022801"/>
    </source>
</evidence>
<comment type="cofactor">
    <cofactor evidence="13 16">
        <name>Zn(2+)</name>
        <dbReference type="ChEBI" id="CHEBI:29105"/>
    </cofactor>
    <text evidence="13 16">Binds 1 zinc ion.</text>
</comment>
<name>A0AA51NCE6_9BACT</name>
<keyword evidence="8 13" id="KW-0378">Hydrolase</keyword>
<dbReference type="EMBL" id="CP129971">
    <property type="protein sequence ID" value="WMN12817.1"/>
    <property type="molecule type" value="Genomic_DNA"/>
</dbReference>
<evidence type="ECO:0000256" key="10">
    <source>
        <dbReference type="ARBA" id="ARBA00022857"/>
    </source>
</evidence>
<dbReference type="PANTHER" id="PTHR38011:SF7">
    <property type="entry name" value="2,5-DIAMINO-6-RIBOSYLAMINO-4(3H)-PYRIMIDINONE 5'-PHOSPHATE REDUCTASE"/>
    <property type="match status" value="1"/>
</dbReference>
<evidence type="ECO:0000256" key="11">
    <source>
        <dbReference type="ARBA" id="ARBA00023002"/>
    </source>
</evidence>
<dbReference type="PIRSF" id="PIRSF006769">
    <property type="entry name" value="RibD"/>
    <property type="match status" value="1"/>
</dbReference>
<sequence>MNFYLVLPVMNKQDDLFMQRALQLAGYGKSTVSPNPMVGCVIVYDKKIIGEGWHQKAGEPHAEVMAIRSVENELLLKSATAYVTLEPCAHYGKTPPCAELLVEKQLKKVVIGAVDPNPLVAGKGIEILKNAGIEVETAVLEKECLEINKTFFTFIQKKRPYIILKWAQTTDGFIAREDFDSKWISNPLSRQLVHKWRTEIDAILVGKNTVQYDDPQLTARDWAGKNPVRLVVDHQFTLSEDLKIFDGKQKTILFHSQGQMIKKHDVESVQLNEKDFLGDMMKYLHQEKIQSVLVEGGAQTVQSFIEAGLWDEARIFTAPISFEKGIKAAELKNHKLVSQENIQDKNQMDVLAIYHNSNPS</sequence>
<evidence type="ECO:0000256" key="6">
    <source>
        <dbReference type="ARBA" id="ARBA00022619"/>
    </source>
</evidence>
<feature type="binding site" evidence="15">
    <location>
        <position position="181"/>
    </location>
    <ligand>
        <name>substrate</name>
    </ligand>
</feature>
<dbReference type="PANTHER" id="PTHR38011">
    <property type="entry name" value="DIHYDROFOLATE REDUCTASE FAMILY PROTEIN (AFU_ORTHOLOGUE AFUA_8G06820)"/>
    <property type="match status" value="1"/>
</dbReference>
<evidence type="ECO:0000256" key="3">
    <source>
        <dbReference type="ARBA" id="ARBA00004910"/>
    </source>
</evidence>
<evidence type="ECO:0000259" key="17">
    <source>
        <dbReference type="PROSITE" id="PS51747"/>
    </source>
</evidence>
<feature type="binding site" evidence="15">
    <location>
        <position position="209"/>
    </location>
    <ligand>
        <name>NADP(+)</name>
        <dbReference type="ChEBI" id="CHEBI:58349"/>
    </ligand>
</feature>
<organism evidence="18 19">
    <name type="scientific">Marivirga salinarum</name>
    <dbReference type="NCBI Taxonomy" id="3059078"/>
    <lineage>
        <taxon>Bacteria</taxon>
        <taxon>Pseudomonadati</taxon>
        <taxon>Bacteroidota</taxon>
        <taxon>Cytophagia</taxon>
        <taxon>Cytophagales</taxon>
        <taxon>Marivirgaceae</taxon>
        <taxon>Marivirga</taxon>
    </lineage>
</organism>
<reference evidence="18 19" key="1">
    <citation type="submission" date="2023-08" db="EMBL/GenBank/DDBJ databases">
        <title>Comparative genomics and taxonomic characterization of three novel marine species of genus Marivirga.</title>
        <authorList>
            <person name="Muhammad N."/>
            <person name="Kim S.-G."/>
        </authorList>
    </citation>
    <scope>NUCLEOTIDE SEQUENCE [LARGE SCALE GENOMIC DNA]</scope>
    <source>
        <strain evidence="18 19">BDSF4-3</strain>
    </source>
</reference>
<feature type="binding site" evidence="15">
    <location>
        <position position="183"/>
    </location>
    <ligand>
        <name>substrate</name>
    </ligand>
</feature>
<evidence type="ECO:0000313" key="18">
    <source>
        <dbReference type="EMBL" id="WMN12817.1"/>
    </source>
</evidence>
<feature type="binding site" evidence="16">
    <location>
        <position position="88"/>
    </location>
    <ligand>
        <name>Zn(2+)</name>
        <dbReference type="ChEBI" id="CHEBI:29105"/>
        <note>catalytic</note>
    </ligand>
</feature>
<comment type="catalytic activity">
    <reaction evidence="13">
        <text>5-amino-6-(5-phospho-D-ribitylamino)uracil + NADP(+) = 5-amino-6-(5-phospho-D-ribosylamino)uracil + NADPH + H(+)</text>
        <dbReference type="Rhea" id="RHEA:17845"/>
        <dbReference type="ChEBI" id="CHEBI:15378"/>
        <dbReference type="ChEBI" id="CHEBI:57783"/>
        <dbReference type="ChEBI" id="CHEBI:58349"/>
        <dbReference type="ChEBI" id="CHEBI:58421"/>
        <dbReference type="ChEBI" id="CHEBI:58453"/>
        <dbReference type="EC" id="1.1.1.193"/>
    </reaction>
</comment>
<feature type="binding site" evidence="15">
    <location>
        <position position="220"/>
    </location>
    <ligand>
        <name>substrate</name>
    </ligand>
</feature>
<dbReference type="Gene3D" id="3.40.430.10">
    <property type="entry name" value="Dihydrofolate Reductase, subunit A"/>
    <property type="match status" value="1"/>
</dbReference>
<evidence type="ECO:0000256" key="12">
    <source>
        <dbReference type="ARBA" id="ARBA00023268"/>
    </source>
</evidence>
<comment type="pathway">
    <text evidence="2 13">Cofactor biosynthesis; riboflavin biosynthesis; 5-amino-6-(D-ribitylamino)uracil from GTP: step 2/4.</text>
</comment>
<feature type="binding site" evidence="15">
    <location>
        <position position="213"/>
    </location>
    <ligand>
        <name>NADP(+)</name>
        <dbReference type="ChEBI" id="CHEBI:58349"/>
    </ligand>
</feature>
<keyword evidence="7 13" id="KW-0479">Metal-binding</keyword>
<feature type="binding site" evidence="15">
    <location>
        <position position="197"/>
    </location>
    <ligand>
        <name>substrate</name>
    </ligand>
</feature>
<dbReference type="Pfam" id="PF01872">
    <property type="entry name" value="RibD_C"/>
    <property type="match status" value="1"/>
</dbReference>
<proteinExistence type="inferred from homology"/>
<evidence type="ECO:0000256" key="14">
    <source>
        <dbReference type="PIRSR" id="PIRSR006769-1"/>
    </source>
</evidence>
<keyword evidence="6 13" id="KW-0686">Riboflavin biosynthesis</keyword>
<dbReference type="PROSITE" id="PS51747">
    <property type="entry name" value="CYT_DCMP_DEAMINASES_2"/>
    <property type="match status" value="1"/>
</dbReference>
<feature type="binding site" evidence="15">
    <location>
        <begin position="297"/>
        <end position="303"/>
    </location>
    <ligand>
        <name>NADP(+)</name>
        <dbReference type="ChEBI" id="CHEBI:58349"/>
    </ligand>
</feature>
<comment type="function">
    <text evidence="1 13">Converts 2,5-diamino-6-(ribosylamino)-4(3h)-pyrimidinone 5'-phosphate into 5-amino-6-(ribosylamino)-2,4(1h,3h)-pyrimidinedione 5'-phosphate.</text>
</comment>
<dbReference type="InterPro" id="IPR002734">
    <property type="entry name" value="RibDG_C"/>
</dbReference>
<keyword evidence="10 13" id="KW-0521">NADP</keyword>
<evidence type="ECO:0000256" key="13">
    <source>
        <dbReference type="PIRNR" id="PIRNR006769"/>
    </source>
</evidence>
<comment type="similarity">
    <text evidence="5 13">In the C-terminal section; belongs to the HTP reductase family.</text>
</comment>
<dbReference type="SUPFAM" id="SSF53927">
    <property type="entry name" value="Cytidine deaminase-like"/>
    <property type="match status" value="1"/>
</dbReference>
<evidence type="ECO:0000256" key="5">
    <source>
        <dbReference type="ARBA" id="ARBA00007417"/>
    </source>
</evidence>
<keyword evidence="11 13" id="KW-0560">Oxidoreductase</keyword>
<evidence type="ECO:0000256" key="9">
    <source>
        <dbReference type="ARBA" id="ARBA00022833"/>
    </source>
</evidence>
<dbReference type="RefSeq" id="WP_308351128.1">
    <property type="nucleotide sequence ID" value="NZ_CP129971.1"/>
</dbReference>
<dbReference type="GO" id="GO:0008270">
    <property type="term" value="F:zinc ion binding"/>
    <property type="evidence" value="ECO:0007669"/>
    <property type="project" value="InterPro"/>
</dbReference>
<keyword evidence="12" id="KW-0511">Multifunctional enzyme</keyword>
<feature type="binding site" evidence="15">
    <location>
        <position position="167"/>
    </location>
    <ligand>
        <name>substrate</name>
    </ligand>
</feature>
<dbReference type="InterPro" id="IPR002125">
    <property type="entry name" value="CMP_dCMP_dom"/>
</dbReference>
<comment type="catalytic activity">
    <reaction evidence="13">
        <text>2,5-diamino-6-hydroxy-4-(5-phosphoribosylamino)-pyrimidine + H2O + H(+) = 5-amino-6-(5-phospho-D-ribosylamino)uracil + NH4(+)</text>
        <dbReference type="Rhea" id="RHEA:21868"/>
        <dbReference type="ChEBI" id="CHEBI:15377"/>
        <dbReference type="ChEBI" id="CHEBI:15378"/>
        <dbReference type="ChEBI" id="CHEBI:28938"/>
        <dbReference type="ChEBI" id="CHEBI:58453"/>
        <dbReference type="ChEBI" id="CHEBI:58614"/>
        <dbReference type="EC" id="3.5.4.26"/>
    </reaction>
</comment>
<dbReference type="InterPro" id="IPR016192">
    <property type="entry name" value="APOBEC/CMP_deaminase_Zn-bd"/>
</dbReference>
<gene>
    <name evidence="18" type="primary">ribD</name>
    <name evidence="18" type="ORF">QYS49_30040</name>
</gene>
<feature type="binding site" evidence="15">
    <location>
        <position position="217"/>
    </location>
    <ligand>
        <name>substrate</name>
    </ligand>
</feature>
<dbReference type="NCBIfam" id="TIGR00326">
    <property type="entry name" value="eubact_ribD"/>
    <property type="match status" value="1"/>
</dbReference>
<dbReference type="InterPro" id="IPR050765">
    <property type="entry name" value="Riboflavin_Biosynth_HTPR"/>
</dbReference>
<feature type="active site" description="Proton donor" evidence="14">
    <location>
        <position position="63"/>
    </location>
</feature>
<evidence type="ECO:0000256" key="7">
    <source>
        <dbReference type="ARBA" id="ARBA00022723"/>
    </source>
</evidence>
<dbReference type="PROSITE" id="PS00903">
    <property type="entry name" value="CYT_DCMP_DEAMINASES_1"/>
    <property type="match status" value="1"/>
</dbReference>
<dbReference type="EC" id="1.1.1.193" evidence="13"/>
<dbReference type="GO" id="GO:0009231">
    <property type="term" value="P:riboflavin biosynthetic process"/>
    <property type="evidence" value="ECO:0007669"/>
    <property type="project" value="UniProtKB-KW"/>
</dbReference>
<comment type="pathway">
    <text evidence="3 13">Cofactor biosynthesis; riboflavin biosynthesis; 5-amino-6-(D-ribitylamino)uracil from GTP: step 3/4.</text>
</comment>